<dbReference type="InterPro" id="IPR006840">
    <property type="entry name" value="ChaC"/>
</dbReference>
<dbReference type="Proteomes" id="UP000320055">
    <property type="component" value="Unassembled WGS sequence"/>
</dbReference>
<dbReference type="GO" id="GO:0061928">
    <property type="term" value="F:glutathione specific gamma-glutamylcyclotransferase activity"/>
    <property type="evidence" value="ECO:0007669"/>
    <property type="project" value="UniProtKB-EC"/>
</dbReference>
<accession>A0A563W2Y4</accession>
<dbReference type="CDD" id="cd06661">
    <property type="entry name" value="GGCT_like"/>
    <property type="match status" value="1"/>
</dbReference>
<keyword evidence="3" id="KW-0012">Acyltransferase</keyword>
<organism evidence="3 4">
    <name type="scientific">Hyella patelloides LEGE 07179</name>
    <dbReference type="NCBI Taxonomy" id="945734"/>
    <lineage>
        <taxon>Bacteria</taxon>
        <taxon>Bacillati</taxon>
        <taxon>Cyanobacteriota</taxon>
        <taxon>Cyanophyceae</taxon>
        <taxon>Pleurocapsales</taxon>
        <taxon>Hyellaceae</taxon>
        <taxon>Hyella</taxon>
    </lineage>
</organism>
<keyword evidence="2" id="KW-0456">Lyase</keyword>
<dbReference type="EC" id="4.3.2.7" evidence="1"/>
<dbReference type="GO" id="GO:0005737">
    <property type="term" value="C:cytoplasm"/>
    <property type="evidence" value="ECO:0007669"/>
    <property type="project" value="TreeGrafter"/>
</dbReference>
<dbReference type="EMBL" id="CAACVJ010000645">
    <property type="protein sequence ID" value="VEP18048.1"/>
    <property type="molecule type" value="Genomic_DNA"/>
</dbReference>
<dbReference type="InterPro" id="IPR036568">
    <property type="entry name" value="GGCT-like_sf"/>
</dbReference>
<dbReference type="GO" id="GO:0016746">
    <property type="term" value="F:acyltransferase activity"/>
    <property type="evidence" value="ECO:0007669"/>
    <property type="project" value="UniProtKB-KW"/>
</dbReference>
<dbReference type="SUPFAM" id="SSF110857">
    <property type="entry name" value="Gamma-glutamyl cyclotransferase-like"/>
    <property type="match status" value="1"/>
</dbReference>
<keyword evidence="4" id="KW-1185">Reference proteome</keyword>
<protein>
    <recommendedName>
        <fullName evidence="1">glutathione-specific gamma-glutamylcyclotransferase</fullName>
        <ecNumber evidence="1">4.3.2.7</ecNumber>
    </recommendedName>
</protein>
<dbReference type="Pfam" id="PF04752">
    <property type="entry name" value="ChaC"/>
    <property type="match status" value="1"/>
</dbReference>
<dbReference type="RefSeq" id="WP_144867332.1">
    <property type="nucleotide sequence ID" value="NZ_LR213827.1"/>
</dbReference>
<dbReference type="GO" id="GO:0006751">
    <property type="term" value="P:glutathione catabolic process"/>
    <property type="evidence" value="ECO:0007669"/>
    <property type="project" value="InterPro"/>
</dbReference>
<name>A0A563W2Y4_9CYAN</name>
<gene>
    <name evidence="3" type="ORF">H1P_680016</name>
</gene>
<dbReference type="PANTHER" id="PTHR12192">
    <property type="entry name" value="CATION TRANSPORT PROTEIN CHAC-RELATED"/>
    <property type="match status" value="1"/>
</dbReference>
<dbReference type="AlphaFoldDB" id="A0A563W2Y4"/>
<keyword evidence="3" id="KW-0808">Transferase</keyword>
<evidence type="ECO:0000313" key="4">
    <source>
        <dbReference type="Proteomes" id="UP000320055"/>
    </source>
</evidence>
<dbReference type="OrthoDB" id="9795692at2"/>
<proteinExistence type="predicted"/>
<reference evidence="3 4" key="1">
    <citation type="submission" date="2019-01" db="EMBL/GenBank/DDBJ databases">
        <authorList>
            <person name="Brito A."/>
        </authorList>
    </citation>
    <scope>NUCLEOTIDE SEQUENCE [LARGE SCALE GENOMIC DNA]</scope>
    <source>
        <strain evidence="3">1</strain>
    </source>
</reference>
<dbReference type="Gene3D" id="3.10.490.10">
    <property type="entry name" value="Gamma-glutamyl cyclotransferase-like"/>
    <property type="match status" value="1"/>
</dbReference>
<evidence type="ECO:0000256" key="2">
    <source>
        <dbReference type="ARBA" id="ARBA00023239"/>
    </source>
</evidence>
<dbReference type="InterPro" id="IPR013024">
    <property type="entry name" value="GGCT-like"/>
</dbReference>
<evidence type="ECO:0000313" key="3">
    <source>
        <dbReference type="EMBL" id="VEP18048.1"/>
    </source>
</evidence>
<sequence length="223" mass="25372">MALTREALQSKLLQQLLAHPELGFKILSDEELLASIRNTLQQKSTDELWIFAYGSLIWNPLFEYLERCVVTIEGWQRKFCLLAPIGRGTIENPGLVLGLEKGQYCQGIAYRLPINEHLESELLLLWRREMVVDSYIPTWVKTKRGNKEIETLTFTVNPQHPVYVNNLSKANIVESLATARGAIGSSSEYLSHTVKGLLAEGIEDRKLIELEHLVKAKQKEESQ</sequence>
<evidence type="ECO:0000256" key="1">
    <source>
        <dbReference type="ARBA" id="ARBA00012344"/>
    </source>
</evidence>
<dbReference type="PANTHER" id="PTHR12192:SF2">
    <property type="entry name" value="GLUTATHIONE-SPECIFIC GAMMA-GLUTAMYLCYCLOTRANSFERASE 2"/>
    <property type="match status" value="1"/>
</dbReference>